<keyword evidence="2" id="KW-0813">Transport</keyword>
<dbReference type="InterPro" id="IPR025966">
    <property type="entry name" value="OppC_N"/>
</dbReference>
<keyword evidence="3" id="KW-1003">Cell membrane</keyword>
<accession>X1AT49</accession>
<proteinExistence type="predicted"/>
<evidence type="ECO:0000313" key="9">
    <source>
        <dbReference type="EMBL" id="GAG85920.1"/>
    </source>
</evidence>
<dbReference type="EMBL" id="BART01012834">
    <property type="protein sequence ID" value="GAG85920.1"/>
    <property type="molecule type" value="Genomic_DNA"/>
</dbReference>
<evidence type="ECO:0000256" key="3">
    <source>
        <dbReference type="ARBA" id="ARBA00022475"/>
    </source>
</evidence>
<name>X1AT49_9ZZZZ</name>
<dbReference type="InterPro" id="IPR050366">
    <property type="entry name" value="BP-dependent_transpt_permease"/>
</dbReference>
<evidence type="ECO:0000256" key="5">
    <source>
        <dbReference type="ARBA" id="ARBA00022989"/>
    </source>
</evidence>
<dbReference type="InterPro" id="IPR000515">
    <property type="entry name" value="MetI-like"/>
</dbReference>
<keyword evidence="5 7" id="KW-1133">Transmembrane helix</keyword>
<feature type="domain" description="ABC transmembrane type-1" evidence="8">
    <location>
        <begin position="92"/>
        <end position="175"/>
    </location>
</feature>
<dbReference type="PANTHER" id="PTHR43386">
    <property type="entry name" value="OLIGOPEPTIDE TRANSPORT SYSTEM PERMEASE PROTEIN APPC"/>
    <property type="match status" value="1"/>
</dbReference>
<evidence type="ECO:0000256" key="2">
    <source>
        <dbReference type="ARBA" id="ARBA00022448"/>
    </source>
</evidence>
<feature type="transmembrane region" description="Helical" evidence="7">
    <location>
        <begin position="27"/>
        <end position="50"/>
    </location>
</feature>
<dbReference type="Pfam" id="PF00528">
    <property type="entry name" value="BPD_transp_1"/>
    <property type="match status" value="1"/>
</dbReference>
<keyword evidence="4 7" id="KW-0812">Transmembrane</keyword>
<evidence type="ECO:0000256" key="6">
    <source>
        <dbReference type="ARBA" id="ARBA00023136"/>
    </source>
</evidence>
<dbReference type="GO" id="GO:0055085">
    <property type="term" value="P:transmembrane transport"/>
    <property type="evidence" value="ECO:0007669"/>
    <property type="project" value="InterPro"/>
</dbReference>
<feature type="transmembrane region" description="Helical" evidence="7">
    <location>
        <begin position="141"/>
        <end position="170"/>
    </location>
</feature>
<protein>
    <recommendedName>
        <fullName evidence="8">ABC transmembrane type-1 domain-containing protein</fullName>
    </recommendedName>
</protein>
<dbReference type="CDD" id="cd06261">
    <property type="entry name" value="TM_PBP2"/>
    <property type="match status" value="1"/>
</dbReference>
<comment type="caution">
    <text evidence="9">The sequence shown here is derived from an EMBL/GenBank/DDBJ whole genome shotgun (WGS) entry which is preliminary data.</text>
</comment>
<sequence>MKEKHDYMKPRIWENIQRMWYKFSRNILSTVGLILVCIIIFIAIFAPYIAPFPESASSYVNFSEANQPPSIKHPCGTDINGRDILTRIFFGFRISLLVAVMVLSIGSFIGVTLGIVAGYFQGTLLDHIIMRFTDVMISIPALILALSLCAVLSPNIFNAMLAITAVWWTFYTRML</sequence>
<organism evidence="9">
    <name type="scientific">marine sediment metagenome</name>
    <dbReference type="NCBI Taxonomy" id="412755"/>
    <lineage>
        <taxon>unclassified sequences</taxon>
        <taxon>metagenomes</taxon>
        <taxon>ecological metagenomes</taxon>
    </lineage>
</organism>
<dbReference type="PANTHER" id="PTHR43386:SF1">
    <property type="entry name" value="D,D-DIPEPTIDE TRANSPORT SYSTEM PERMEASE PROTEIN DDPC-RELATED"/>
    <property type="match status" value="1"/>
</dbReference>
<dbReference type="AlphaFoldDB" id="X1AT49"/>
<feature type="non-terminal residue" evidence="9">
    <location>
        <position position="175"/>
    </location>
</feature>
<comment type="subcellular location">
    <subcellularLocation>
        <location evidence="1">Cell membrane</location>
        <topology evidence="1">Multi-pass membrane protein</topology>
    </subcellularLocation>
</comment>
<evidence type="ECO:0000256" key="1">
    <source>
        <dbReference type="ARBA" id="ARBA00004651"/>
    </source>
</evidence>
<dbReference type="Gene3D" id="1.10.3720.10">
    <property type="entry name" value="MetI-like"/>
    <property type="match status" value="1"/>
</dbReference>
<dbReference type="GO" id="GO:0005886">
    <property type="term" value="C:plasma membrane"/>
    <property type="evidence" value="ECO:0007669"/>
    <property type="project" value="UniProtKB-SubCell"/>
</dbReference>
<evidence type="ECO:0000259" key="8">
    <source>
        <dbReference type="PROSITE" id="PS50928"/>
    </source>
</evidence>
<reference evidence="9" key="1">
    <citation type="journal article" date="2014" name="Front. Microbiol.">
        <title>High frequency of phylogenetically diverse reductive dehalogenase-homologous genes in deep subseafloor sedimentary metagenomes.</title>
        <authorList>
            <person name="Kawai M."/>
            <person name="Futagami T."/>
            <person name="Toyoda A."/>
            <person name="Takaki Y."/>
            <person name="Nishi S."/>
            <person name="Hori S."/>
            <person name="Arai W."/>
            <person name="Tsubouchi T."/>
            <person name="Morono Y."/>
            <person name="Uchiyama I."/>
            <person name="Ito T."/>
            <person name="Fujiyama A."/>
            <person name="Inagaki F."/>
            <person name="Takami H."/>
        </authorList>
    </citation>
    <scope>NUCLEOTIDE SEQUENCE</scope>
    <source>
        <strain evidence="9">Expedition CK06-06</strain>
    </source>
</reference>
<feature type="transmembrane region" description="Helical" evidence="7">
    <location>
        <begin position="94"/>
        <end position="120"/>
    </location>
</feature>
<dbReference type="SUPFAM" id="SSF161098">
    <property type="entry name" value="MetI-like"/>
    <property type="match status" value="1"/>
</dbReference>
<dbReference type="Pfam" id="PF12911">
    <property type="entry name" value="OppC_N"/>
    <property type="match status" value="1"/>
</dbReference>
<gene>
    <name evidence="9" type="ORF">S01H4_26562</name>
</gene>
<keyword evidence="6 7" id="KW-0472">Membrane</keyword>
<evidence type="ECO:0000256" key="7">
    <source>
        <dbReference type="SAM" id="Phobius"/>
    </source>
</evidence>
<dbReference type="PROSITE" id="PS50928">
    <property type="entry name" value="ABC_TM1"/>
    <property type="match status" value="1"/>
</dbReference>
<evidence type="ECO:0000256" key="4">
    <source>
        <dbReference type="ARBA" id="ARBA00022692"/>
    </source>
</evidence>
<dbReference type="InterPro" id="IPR035906">
    <property type="entry name" value="MetI-like_sf"/>
</dbReference>